<name>A0A8B9FTH9_9PSIT</name>
<dbReference type="GO" id="GO:0030425">
    <property type="term" value="C:dendrite"/>
    <property type="evidence" value="ECO:0007669"/>
    <property type="project" value="TreeGrafter"/>
</dbReference>
<evidence type="ECO:0000313" key="4">
    <source>
        <dbReference type="Proteomes" id="UP000694522"/>
    </source>
</evidence>
<reference evidence="3" key="1">
    <citation type="submission" date="2025-08" db="UniProtKB">
        <authorList>
            <consortium name="Ensembl"/>
        </authorList>
    </citation>
    <scope>IDENTIFICATION</scope>
</reference>
<proteinExistence type="predicted"/>
<dbReference type="Ensembl" id="ENSACOT00000014877.1">
    <property type="protein sequence ID" value="ENSACOP00000014371.1"/>
    <property type="gene ID" value="ENSACOG00000010009.1"/>
</dbReference>
<dbReference type="Pfam" id="PF08232">
    <property type="entry name" value="Striatin"/>
    <property type="match status" value="1"/>
</dbReference>
<evidence type="ECO:0000256" key="1">
    <source>
        <dbReference type="ARBA" id="ARBA00023054"/>
    </source>
</evidence>
<organism evidence="3 4">
    <name type="scientific">Amazona collaria</name>
    <name type="common">yellow-billed parrot</name>
    <dbReference type="NCBI Taxonomy" id="241587"/>
    <lineage>
        <taxon>Eukaryota</taxon>
        <taxon>Metazoa</taxon>
        <taxon>Chordata</taxon>
        <taxon>Craniata</taxon>
        <taxon>Vertebrata</taxon>
        <taxon>Euteleostomi</taxon>
        <taxon>Archelosauria</taxon>
        <taxon>Archosauria</taxon>
        <taxon>Dinosauria</taxon>
        <taxon>Saurischia</taxon>
        <taxon>Theropoda</taxon>
        <taxon>Coelurosauria</taxon>
        <taxon>Aves</taxon>
        <taxon>Neognathae</taxon>
        <taxon>Neoaves</taxon>
        <taxon>Telluraves</taxon>
        <taxon>Australaves</taxon>
        <taxon>Psittaciformes</taxon>
        <taxon>Psittacidae</taxon>
        <taxon>Amazona</taxon>
    </lineage>
</organism>
<dbReference type="GO" id="GO:0005516">
    <property type="term" value="F:calmodulin binding"/>
    <property type="evidence" value="ECO:0007669"/>
    <property type="project" value="TreeGrafter"/>
</dbReference>
<feature type="domain" description="Striatin N-terminal" evidence="2">
    <location>
        <begin position="23"/>
        <end position="72"/>
    </location>
</feature>
<dbReference type="Gene3D" id="1.20.5.300">
    <property type="match status" value="1"/>
</dbReference>
<dbReference type="InterPro" id="IPR013258">
    <property type="entry name" value="Striatin_N"/>
</dbReference>
<dbReference type="AlphaFoldDB" id="A0A8B9FTH9"/>
<dbReference type="PANTHER" id="PTHR15653">
    <property type="entry name" value="STRIATIN"/>
    <property type="match status" value="1"/>
</dbReference>
<dbReference type="GO" id="GO:0051721">
    <property type="term" value="F:protein phosphatase 2A binding"/>
    <property type="evidence" value="ECO:0007669"/>
    <property type="project" value="TreeGrafter"/>
</dbReference>
<sequence>MAPWRWHRWRGAHWHGRRGGSSLAFLQGERKGQENLKSDLVRRIKMLEFALKQERSKYHKLKFGADSTQGERKEGAEFWGV</sequence>
<dbReference type="GO" id="GO:0044877">
    <property type="term" value="F:protein-containing complex binding"/>
    <property type="evidence" value="ECO:0007669"/>
    <property type="project" value="TreeGrafter"/>
</dbReference>
<reference evidence="3" key="2">
    <citation type="submission" date="2025-09" db="UniProtKB">
        <authorList>
            <consortium name="Ensembl"/>
        </authorList>
    </citation>
    <scope>IDENTIFICATION</scope>
</reference>
<evidence type="ECO:0000313" key="3">
    <source>
        <dbReference type="Ensembl" id="ENSACOP00000014371.1"/>
    </source>
</evidence>
<dbReference type="GO" id="GO:0070016">
    <property type="term" value="F:armadillo repeat domain binding"/>
    <property type="evidence" value="ECO:0007669"/>
    <property type="project" value="TreeGrafter"/>
</dbReference>
<evidence type="ECO:0000259" key="2">
    <source>
        <dbReference type="Pfam" id="PF08232"/>
    </source>
</evidence>
<protein>
    <recommendedName>
        <fullName evidence="2">Striatin N-terminal domain-containing protein</fullName>
    </recommendedName>
</protein>
<dbReference type="PANTHER" id="PTHR15653:SF1">
    <property type="entry name" value="STRIATIN-4"/>
    <property type="match status" value="1"/>
</dbReference>
<accession>A0A8B9FTH9</accession>
<keyword evidence="4" id="KW-1185">Reference proteome</keyword>
<dbReference type="Proteomes" id="UP000694522">
    <property type="component" value="Unplaced"/>
</dbReference>
<keyword evidence="1" id="KW-0175">Coiled coil</keyword>
<dbReference type="InterPro" id="IPR051488">
    <property type="entry name" value="WD_repeat_striatin"/>
</dbReference>